<dbReference type="WBParaSite" id="Pan_g20017.t1">
    <property type="protein sequence ID" value="Pan_g20017.t1"/>
    <property type="gene ID" value="Pan_g20017"/>
</dbReference>
<feature type="signal peptide" evidence="1">
    <location>
        <begin position="1"/>
        <end position="17"/>
    </location>
</feature>
<feature type="chain" id="PRO_5028873256" evidence="1">
    <location>
        <begin position="18"/>
        <end position="369"/>
    </location>
</feature>
<evidence type="ECO:0000313" key="3">
    <source>
        <dbReference type="WBParaSite" id="Pan_g20017.t1"/>
    </source>
</evidence>
<dbReference type="Proteomes" id="UP000492821">
    <property type="component" value="Unassembled WGS sequence"/>
</dbReference>
<name>A0A7E4VG93_PANRE</name>
<reference evidence="2" key="1">
    <citation type="journal article" date="2013" name="Genetics">
        <title>The draft genome and transcriptome of Panagrellus redivivus are shaped by the harsh demands of a free-living lifestyle.</title>
        <authorList>
            <person name="Srinivasan J."/>
            <person name="Dillman A.R."/>
            <person name="Macchietto M.G."/>
            <person name="Heikkinen L."/>
            <person name="Lakso M."/>
            <person name="Fracchia K.M."/>
            <person name="Antoshechkin I."/>
            <person name="Mortazavi A."/>
            <person name="Wong G."/>
            <person name="Sternberg P.W."/>
        </authorList>
    </citation>
    <scope>NUCLEOTIDE SEQUENCE [LARGE SCALE GENOMIC DNA]</scope>
    <source>
        <strain evidence="2">MT8872</strain>
    </source>
</reference>
<dbReference type="AlphaFoldDB" id="A0A7E4VG93"/>
<keyword evidence="1" id="KW-0732">Signal</keyword>
<evidence type="ECO:0000313" key="2">
    <source>
        <dbReference type="Proteomes" id="UP000492821"/>
    </source>
</evidence>
<accession>A0A7E4VG93</accession>
<keyword evidence="2" id="KW-1185">Reference proteome</keyword>
<protein>
    <submittedName>
        <fullName evidence="3">PA14 domain-containing protein</fullName>
    </submittedName>
</protein>
<organism evidence="2 3">
    <name type="scientific">Panagrellus redivivus</name>
    <name type="common">Microworm</name>
    <dbReference type="NCBI Taxonomy" id="6233"/>
    <lineage>
        <taxon>Eukaryota</taxon>
        <taxon>Metazoa</taxon>
        <taxon>Ecdysozoa</taxon>
        <taxon>Nematoda</taxon>
        <taxon>Chromadorea</taxon>
        <taxon>Rhabditida</taxon>
        <taxon>Tylenchina</taxon>
        <taxon>Panagrolaimomorpha</taxon>
        <taxon>Panagrolaimoidea</taxon>
        <taxon>Panagrolaimidae</taxon>
        <taxon>Panagrellus</taxon>
    </lineage>
</organism>
<reference evidence="3" key="2">
    <citation type="submission" date="2020-10" db="UniProtKB">
        <authorList>
            <consortium name="WormBaseParasite"/>
        </authorList>
    </citation>
    <scope>IDENTIFICATION</scope>
</reference>
<sequence>MRFICLFLTAFLAVAAGFDFDPREFLISAQSSPQVIDFDVAGSGSDTLDYTLPPSLDANSATDLLANANALSAKTEALLEQIDQLRNHFYNDSTGPDFSKIANLTDRLTVVQESLTSAAGKLGPIRQRQNDNSIALNKINLVLTCLAGSECSAGFNCSNAATTTRNVSGPRQSGQWIFQSFKEFDCDLQIVNTGKSGFWANLTLSNFNFNGTGGSLLVTPGSGSATNLTEDDTISDISGFPVTVQPIGQVEFTLSYVTYDPCGDYDCGNGTCFVKSDNTLGCKCHGCYGLDTNGTCGIKYDDPCKTYESYCTAVEGGKCETDDSCNYYCACPGVDSSCTTNKWCDGTSSCQAPKKFNAVQPQKKWWYWF</sequence>
<proteinExistence type="predicted"/>
<evidence type="ECO:0000256" key="1">
    <source>
        <dbReference type="SAM" id="SignalP"/>
    </source>
</evidence>